<evidence type="ECO:0000313" key="2">
    <source>
        <dbReference type="EMBL" id="MBA8065630.1"/>
    </source>
</evidence>
<evidence type="ECO:0000256" key="1">
    <source>
        <dbReference type="SAM" id="MobiDB-lite"/>
    </source>
</evidence>
<organism evidence="2 3">
    <name type="scientific">Citrobacter freundii</name>
    <dbReference type="NCBI Taxonomy" id="546"/>
    <lineage>
        <taxon>Bacteria</taxon>
        <taxon>Pseudomonadati</taxon>
        <taxon>Pseudomonadota</taxon>
        <taxon>Gammaproteobacteria</taxon>
        <taxon>Enterobacterales</taxon>
        <taxon>Enterobacteriaceae</taxon>
        <taxon>Citrobacter</taxon>
        <taxon>Citrobacter freundii complex</taxon>
    </lineage>
</organism>
<gene>
    <name evidence="2" type="ORF">HV077_25395</name>
</gene>
<reference evidence="2 3" key="1">
    <citation type="submission" date="2020-06" db="EMBL/GenBank/DDBJ databases">
        <title>REHAB project genomes.</title>
        <authorList>
            <person name="Shaw L.P."/>
        </authorList>
    </citation>
    <scope>NUCLEOTIDE SEQUENCE [LARGE SCALE GENOMIC DNA]</scope>
    <source>
        <strain evidence="2 3">RHBSTW-00116</strain>
        <plasmid evidence="2">pRHBSTW-00116_2</plasmid>
    </source>
</reference>
<sequence length="177" mass="19507">MTMNLHTRTTAPKAAPATSVSPLEQSGSPKMNFTEYTDVTAASYVQSVCDMARKAARKHLGDAKFLIQWKTANCGDIDNGGEVTAAFKDVFDIRTKAEFDAAVRDIQIVAMQFSDSWHRAARVRHTVKLCKGYDLSVTEEQVESTKAAKAYLHFSCRQAASELLEQAGITLPKFDVI</sequence>
<feature type="compositionally biased region" description="Low complexity" evidence="1">
    <location>
        <begin position="7"/>
        <end position="18"/>
    </location>
</feature>
<dbReference type="AlphaFoldDB" id="A0A7W3HBM5"/>
<geneLocation type="plasmid" evidence="2">
    <name>pRHBSTW-00116_2</name>
</geneLocation>
<proteinExistence type="predicted"/>
<comment type="caution">
    <text evidence="2">The sequence shown here is derived from an EMBL/GenBank/DDBJ whole genome shotgun (WGS) entry which is preliminary data.</text>
</comment>
<keyword evidence="2" id="KW-0614">Plasmid</keyword>
<evidence type="ECO:0000313" key="3">
    <source>
        <dbReference type="Proteomes" id="UP000591803"/>
    </source>
</evidence>
<name>A0A7W3HBM5_CITFR</name>
<feature type="region of interest" description="Disordered" evidence="1">
    <location>
        <begin position="1"/>
        <end position="26"/>
    </location>
</feature>
<dbReference type="EMBL" id="JABXRI010000002">
    <property type="protein sequence ID" value="MBA8065630.1"/>
    <property type="molecule type" value="Genomic_DNA"/>
</dbReference>
<dbReference type="Proteomes" id="UP000591803">
    <property type="component" value="Unassembled WGS sequence"/>
</dbReference>
<accession>A0A7W3HBM5</accession>
<protein>
    <submittedName>
        <fullName evidence="2">Uncharacterized protein</fullName>
    </submittedName>
</protein>